<reference evidence="7 8" key="1">
    <citation type="submission" date="2024-10" db="EMBL/GenBank/DDBJ databases">
        <title>Updated reference genomes for cyclostephanoid diatoms.</title>
        <authorList>
            <person name="Roberts W.R."/>
            <person name="Alverson A.J."/>
        </authorList>
    </citation>
    <scope>NUCLEOTIDE SEQUENCE [LARGE SCALE GENOMIC DNA]</scope>
    <source>
        <strain evidence="7 8">AJA010-31</strain>
    </source>
</reference>
<dbReference type="PROSITE" id="PS00440">
    <property type="entry name" value="ACYLTRANSF_C_2"/>
    <property type="match status" value="1"/>
</dbReference>
<protein>
    <recommendedName>
        <fullName evidence="6">Choline/carnitine acyltransferase domain-containing protein</fullName>
    </recommendedName>
</protein>
<feature type="active site" description="Proton acceptor" evidence="4">
    <location>
        <position position="351"/>
    </location>
</feature>
<dbReference type="Proteomes" id="UP001530400">
    <property type="component" value="Unassembled WGS sequence"/>
</dbReference>
<dbReference type="InterPro" id="IPR023213">
    <property type="entry name" value="CAT-like_dom_sf"/>
</dbReference>
<dbReference type="InterPro" id="IPR007247">
    <property type="entry name" value="Ureidogly_lyase"/>
</dbReference>
<dbReference type="Gene3D" id="3.30.559.70">
    <property type="entry name" value="Choline/Carnitine o-acyltransferase, domain 2"/>
    <property type="match status" value="1"/>
</dbReference>
<keyword evidence="8" id="KW-1185">Reference proteome</keyword>
<dbReference type="InterPro" id="IPR000542">
    <property type="entry name" value="Carn_acyl_trans"/>
</dbReference>
<comment type="similarity">
    <text evidence="1 5">Belongs to the carnitine/choline acetyltransferase family.</text>
</comment>
<dbReference type="Pfam" id="PF04115">
    <property type="entry name" value="Ureidogly_lyase"/>
    <property type="match status" value="1"/>
</dbReference>
<evidence type="ECO:0000256" key="4">
    <source>
        <dbReference type="PIRSR" id="PIRSR600542-1"/>
    </source>
</evidence>
<name>A0ABD3P5Q1_9STRA</name>
<dbReference type="Gene3D" id="3.30.559.10">
    <property type="entry name" value="Chloramphenicol acetyltransferase-like domain"/>
    <property type="match status" value="1"/>
</dbReference>
<comment type="caution">
    <text evidence="7">The sequence shown here is derived from an EMBL/GenBank/DDBJ whole genome shotgun (WGS) entry which is preliminary data.</text>
</comment>
<dbReference type="InterPro" id="IPR042231">
    <property type="entry name" value="Cho/carn_acyl_trans_2"/>
</dbReference>
<keyword evidence="2 5" id="KW-0808">Transferase</keyword>
<dbReference type="GO" id="GO:0016746">
    <property type="term" value="F:acyltransferase activity"/>
    <property type="evidence" value="ECO:0007669"/>
    <property type="project" value="UniProtKB-KW"/>
</dbReference>
<evidence type="ECO:0000256" key="1">
    <source>
        <dbReference type="ARBA" id="ARBA00005232"/>
    </source>
</evidence>
<keyword evidence="3 5" id="KW-0012">Acyltransferase</keyword>
<organism evidence="7 8">
    <name type="scientific">Cyclotella atomus</name>
    <dbReference type="NCBI Taxonomy" id="382360"/>
    <lineage>
        <taxon>Eukaryota</taxon>
        <taxon>Sar</taxon>
        <taxon>Stramenopiles</taxon>
        <taxon>Ochrophyta</taxon>
        <taxon>Bacillariophyta</taxon>
        <taxon>Coscinodiscophyceae</taxon>
        <taxon>Thalassiosirophycidae</taxon>
        <taxon>Stephanodiscales</taxon>
        <taxon>Stephanodiscaceae</taxon>
        <taxon>Cyclotella</taxon>
    </lineage>
</organism>
<dbReference type="PANTHER" id="PTHR22589">
    <property type="entry name" value="CARNITINE O-ACYLTRANSFERASE"/>
    <property type="match status" value="1"/>
</dbReference>
<evidence type="ECO:0000256" key="3">
    <source>
        <dbReference type="ARBA" id="ARBA00023315"/>
    </source>
</evidence>
<evidence type="ECO:0000313" key="7">
    <source>
        <dbReference type="EMBL" id="KAL3781800.1"/>
    </source>
</evidence>
<dbReference type="AlphaFoldDB" id="A0ABD3P5Q1"/>
<feature type="domain" description="Choline/carnitine acyltransferase" evidence="6">
    <location>
        <begin position="43"/>
        <end position="576"/>
    </location>
</feature>
<gene>
    <name evidence="7" type="ORF">ACHAWO_000867</name>
</gene>
<evidence type="ECO:0000259" key="6">
    <source>
        <dbReference type="Pfam" id="PF00755"/>
    </source>
</evidence>
<proteinExistence type="inferred from homology"/>
<dbReference type="PANTHER" id="PTHR22589:SF103">
    <property type="entry name" value="CARNITINE O-ACETYL-TRANSFERASE, ISOFORM A-RELATED"/>
    <property type="match status" value="1"/>
</dbReference>
<dbReference type="SUPFAM" id="SSF52777">
    <property type="entry name" value="CoA-dependent acyltransferases"/>
    <property type="match status" value="2"/>
</dbReference>
<dbReference type="SUPFAM" id="SSF51182">
    <property type="entry name" value="RmlC-like cupins"/>
    <property type="match status" value="1"/>
</dbReference>
<evidence type="ECO:0000313" key="8">
    <source>
        <dbReference type="Proteomes" id="UP001530400"/>
    </source>
</evidence>
<evidence type="ECO:0000256" key="2">
    <source>
        <dbReference type="ARBA" id="ARBA00022679"/>
    </source>
</evidence>
<dbReference type="InterPro" id="IPR039551">
    <property type="entry name" value="Cho/carn_acyl_trans"/>
</dbReference>
<evidence type="ECO:0000256" key="5">
    <source>
        <dbReference type="RuleBase" id="RU003801"/>
    </source>
</evidence>
<sequence>MSSNIKPWPSPMLESHGDYRAEAPLESHIGGPLYSQQASLPRLPIPSLKETMDRFLPTALPLAKDEEEKTSLIKAAEGFVSEAAELQKRLEGRREEMKDSSWLQLWWNTLGYLQVRDPVVVNVSYFFHFSDDGSLPYEQPSNKSMGVLRASSLLYSSAQFRKLVATGELPFEVIGKAKTPLCSVAYKYMFNACRIPRKEQDTYRIYDPALHTHVIVACGGQFYSFDFVDEKGDPLPLNVLEERLQRCVELSKGGAKLPFLGYLTSDDRNKCAEAREELIRVGGEKMVKALEVLESGALMICLDENEEPTSKKQASEIFWTGGLTAGHNRWFDKSIQLICTNNGKAGMTGEHSMMDGMPVVGFCDFITKKSYGEVAAESGSGQGYEAAEKNVKNIFEDCLADLHSSGSNAVALVDQSKANFDKLISDHEMQTQSFQGYGSSAIKKMGYSPDAYVQMAMQLATYRLWSEQGGTYEATQVRPFLHGRTETTRTVSPASEAFVKTMGLRPKRDEMNATKRKEKLALLKDAVGSHAKYIGNAAKAMGVDRHLLGLALSVQSGEKAPDLLSHPLTIRSKTWREVGWFINDSSDIPETAQIKIPFYSHVTEGAIIEKAAWNDPVVRLAKIKWTDNFQIQWLERHMKTTQGFLLIGQHPGLLVLGEATEDREDLTEEERMYPDVNRMKGYLIPPGCGIIIKKGVWHDFPVSVGPDLTVFTINNREVVEALMSMKEPVPMDFGDCYKVRTSDRYPDLDLSFPDPRIFAQSLEFG</sequence>
<dbReference type="InterPro" id="IPR011051">
    <property type="entry name" value="RmlC_Cupin_sf"/>
</dbReference>
<dbReference type="Pfam" id="PF00755">
    <property type="entry name" value="Carn_acyltransf"/>
    <property type="match status" value="1"/>
</dbReference>
<accession>A0ABD3P5Q1</accession>
<dbReference type="EMBL" id="JALLPJ020000830">
    <property type="protein sequence ID" value="KAL3781800.1"/>
    <property type="molecule type" value="Genomic_DNA"/>
</dbReference>